<name>A0ABW7X0S6_9NOCA</name>
<keyword evidence="2" id="KW-1133">Transmembrane helix</keyword>
<evidence type="ECO:0008006" key="5">
    <source>
        <dbReference type="Google" id="ProtNLM"/>
    </source>
</evidence>
<dbReference type="RefSeq" id="WP_357402557.1">
    <property type="nucleotide sequence ID" value="NZ_JBEYCD010000003.1"/>
</dbReference>
<proteinExistence type="predicted"/>
<evidence type="ECO:0000256" key="2">
    <source>
        <dbReference type="SAM" id="Phobius"/>
    </source>
</evidence>
<keyword evidence="4" id="KW-1185">Reference proteome</keyword>
<keyword evidence="2" id="KW-0812">Transmembrane</keyword>
<reference evidence="3 4" key="1">
    <citation type="submission" date="2024-10" db="EMBL/GenBank/DDBJ databases">
        <title>The Natural Products Discovery Center: Release of the First 8490 Sequenced Strains for Exploring Actinobacteria Biosynthetic Diversity.</title>
        <authorList>
            <person name="Kalkreuter E."/>
            <person name="Kautsar S.A."/>
            <person name="Yang D."/>
            <person name="Bader C.D."/>
            <person name="Teijaro C.N."/>
            <person name="Fluegel L."/>
            <person name="Davis C.M."/>
            <person name="Simpson J.R."/>
            <person name="Lauterbach L."/>
            <person name="Steele A.D."/>
            <person name="Gui C."/>
            <person name="Meng S."/>
            <person name="Li G."/>
            <person name="Viehrig K."/>
            <person name="Ye F."/>
            <person name="Su P."/>
            <person name="Kiefer A.F."/>
            <person name="Nichols A."/>
            <person name="Cepeda A.J."/>
            <person name="Yan W."/>
            <person name="Fan B."/>
            <person name="Jiang Y."/>
            <person name="Adhikari A."/>
            <person name="Zheng C.-J."/>
            <person name="Schuster L."/>
            <person name="Cowan T.M."/>
            <person name="Smanski M.J."/>
            <person name="Chevrette M.G."/>
            <person name="De Carvalho L.P.S."/>
            <person name="Shen B."/>
        </authorList>
    </citation>
    <scope>NUCLEOTIDE SEQUENCE [LARGE SCALE GENOMIC DNA]</scope>
    <source>
        <strain evidence="3 4">NPDC019275</strain>
    </source>
</reference>
<keyword evidence="2" id="KW-0472">Membrane</keyword>
<feature type="transmembrane region" description="Helical" evidence="2">
    <location>
        <begin position="6"/>
        <end position="24"/>
    </location>
</feature>
<evidence type="ECO:0000256" key="1">
    <source>
        <dbReference type="SAM" id="MobiDB-lite"/>
    </source>
</evidence>
<dbReference type="EMBL" id="JBIRYO010000008">
    <property type="protein sequence ID" value="MFI2474624.1"/>
    <property type="molecule type" value="Genomic_DNA"/>
</dbReference>
<comment type="caution">
    <text evidence="3">The sequence shown here is derived from an EMBL/GenBank/DDBJ whole genome shotgun (WGS) entry which is preliminary data.</text>
</comment>
<feature type="region of interest" description="Disordered" evidence="1">
    <location>
        <begin position="61"/>
        <end position="82"/>
    </location>
</feature>
<evidence type="ECO:0000313" key="4">
    <source>
        <dbReference type="Proteomes" id="UP001611415"/>
    </source>
</evidence>
<gene>
    <name evidence="3" type="ORF">ACH49W_14710</name>
</gene>
<evidence type="ECO:0000313" key="3">
    <source>
        <dbReference type="EMBL" id="MFI2474624.1"/>
    </source>
</evidence>
<protein>
    <recommendedName>
        <fullName evidence="5">Secreted protein</fullName>
    </recommendedName>
</protein>
<sequence>MDGFLLFVISVGPIVLITGGFAWATTRARRRGIGGVSVIGPFQDMWDPGAARTQIEIEIQAEQTAPAPSPGDPPDADDRSDR</sequence>
<accession>A0ABW7X0S6</accession>
<organism evidence="3 4">
    <name type="scientific">Nocardia xishanensis</name>
    <dbReference type="NCBI Taxonomy" id="238964"/>
    <lineage>
        <taxon>Bacteria</taxon>
        <taxon>Bacillati</taxon>
        <taxon>Actinomycetota</taxon>
        <taxon>Actinomycetes</taxon>
        <taxon>Mycobacteriales</taxon>
        <taxon>Nocardiaceae</taxon>
        <taxon>Nocardia</taxon>
    </lineage>
</organism>
<dbReference type="Proteomes" id="UP001611415">
    <property type="component" value="Unassembled WGS sequence"/>
</dbReference>